<comment type="caution">
    <text evidence="2">The sequence shown here is derived from an EMBL/GenBank/DDBJ whole genome shotgun (WGS) entry which is preliminary data.</text>
</comment>
<feature type="region of interest" description="Disordered" evidence="1">
    <location>
        <begin position="236"/>
        <end position="255"/>
    </location>
</feature>
<gene>
    <name evidence="2" type="ORF">GRF29_8g2719579</name>
</gene>
<dbReference type="AlphaFoldDB" id="A0AAN6M8D9"/>
<dbReference type="PANTHER" id="PTHR13491">
    <property type="entry name" value="ZCCHC10 PROTEIN"/>
    <property type="match status" value="1"/>
</dbReference>
<dbReference type="PANTHER" id="PTHR13491:SF0">
    <property type="entry name" value="ZINC FINGER CCHC DOMAIN-CONTAINING PROTEIN 10"/>
    <property type="match status" value="1"/>
</dbReference>
<evidence type="ECO:0008006" key="4">
    <source>
        <dbReference type="Google" id="ProtNLM"/>
    </source>
</evidence>
<name>A0AAN6M8D9_9PLEO</name>
<dbReference type="Pfam" id="PF13917">
    <property type="entry name" value="zf-CCHC_3"/>
    <property type="match status" value="1"/>
</dbReference>
<accession>A0AAN6M8D9</accession>
<protein>
    <recommendedName>
        <fullName evidence="4">Zinc knuckle-domain-containing protein</fullName>
    </recommendedName>
</protein>
<proteinExistence type="predicted"/>
<evidence type="ECO:0000313" key="2">
    <source>
        <dbReference type="EMBL" id="KAK3216241.1"/>
    </source>
</evidence>
<dbReference type="InterPro" id="IPR039715">
    <property type="entry name" value="ZCCHC10"/>
</dbReference>
<dbReference type="Proteomes" id="UP001280581">
    <property type="component" value="Unassembled WGS sequence"/>
</dbReference>
<evidence type="ECO:0000313" key="3">
    <source>
        <dbReference type="Proteomes" id="UP001280581"/>
    </source>
</evidence>
<organism evidence="2 3">
    <name type="scientific">Pseudopithomyces chartarum</name>
    <dbReference type="NCBI Taxonomy" id="1892770"/>
    <lineage>
        <taxon>Eukaryota</taxon>
        <taxon>Fungi</taxon>
        <taxon>Dikarya</taxon>
        <taxon>Ascomycota</taxon>
        <taxon>Pezizomycotina</taxon>
        <taxon>Dothideomycetes</taxon>
        <taxon>Pleosporomycetidae</taxon>
        <taxon>Pleosporales</taxon>
        <taxon>Massarineae</taxon>
        <taxon>Didymosphaeriaceae</taxon>
        <taxon>Pseudopithomyces</taxon>
    </lineage>
</organism>
<dbReference type="EMBL" id="WVTA01000002">
    <property type="protein sequence ID" value="KAK3216241.1"/>
    <property type="molecule type" value="Genomic_DNA"/>
</dbReference>
<keyword evidence="3" id="KW-1185">Reference proteome</keyword>
<sequence length="255" mass="28458">MLSRRGGYGGRSKATPSTTCQKCLRKGHYSYECTITAQERPYKPRPSRTQQLLNPSLKPKLSEDVPSDLLRKKGLADKILAEKEEERRKKEDGEGRVQVLWTYRMTRVRTGRHQERTTRGALATPGCEEAVVPAAETGIRMASEPQVCFRRPDRHHGARTAWTCLMTAPIHDMSGILVHEAALFADLNRNQDPLIGGAAQAHIPTGEGRHHQTYTGMEMGPTIFVVVGMVDLTPTTETNNHQGHRLNQCRRVSAA</sequence>
<feature type="region of interest" description="Disordered" evidence="1">
    <location>
        <begin position="40"/>
        <end position="65"/>
    </location>
</feature>
<reference evidence="2 3" key="1">
    <citation type="submission" date="2021-02" db="EMBL/GenBank/DDBJ databases">
        <title>Genome assembly of Pseudopithomyces chartarum.</title>
        <authorList>
            <person name="Jauregui R."/>
            <person name="Singh J."/>
            <person name="Voisey C."/>
        </authorList>
    </citation>
    <scope>NUCLEOTIDE SEQUENCE [LARGE SCALE GENOMIC DNA]</scope>
    <source>
        <strain evidence="2 3">AGR01</strain>
    </source>
</reference>
<evidence type="ECO:0000256" key="1">
    <source>
        <dbReference type="SAM" id="MobiDB-lite"/>
    </source>
</evidence>